<protein>
    <submittedName>
        <fullName evidence="1">ATP-dependent DNA helicase PIF1</fullName>
    </submittedName>
</protein>
<dbReference type="GO" id="GO:0004386">
    <property type="term" value="F:helicase activity"/>
    <property type="evidence" value="ECO:0007669"/>
    <property type="project" value="UniProtKB-KW"/>
</dbReference>
<gene>
    <name evidence="1" type="ORF">F8M41_022228</name>
</gene>
<comment type="caution">
    <text evidence="1">The sequence shown here is derived from an EMBL/GenBank/DDBJ whole genome shotgun (WGS) entry which is preliminary data.</text>
</comment>
<evidence type="ECO:0000313" key="2">
    <source>
        <dbReference type="Proteomes" id="UP000439903"/>
    </source>
</evidence>
<keyword evidence="1" id="KW-0378">Hydrolase</keyword>
<keyword evidence="1" id="KW-0067">ATP-binding</keyword>
<proteinExistence type="predicted"/>
<dbReference type="Proteomes" id="UP000439903">
    <property type="component" value="Unassembled WGS sequence"/>
</dbReference>
<dbReference type="OrthoDB" id="2282872at2759"/>
<accession>A0A8H4B192</accession>
<reference evidence="1 2" key="1">
    <citation type="journal article" date="2019" name="Environ. Microbiol.">
        <title>At the nexus of three kingdoms: the genome of the mycorrhizal fungus Gigaspora margarita provides insights into plant, endobacterial and fungal interactions.</title>
        <authorList>
            <person name="Venice F."/>
            <person name="Ghignone S."/>
            <person name="Salvioli di Fossalunga A."/>
            <person name="Amselem J."/>
            <person name="Novero M."/>
            <person name="Xianan X."/>
            <person name="Sedzielewska Toro K."/>
            <person name="Morin E."/>
            <person name="Lipzen A."/>
            <person name="Grigoriev I.V."/>
            <person name="Henrissat B."/>
            <person name="Martin F.M."/>
            <person name="Bonfante P."/>
        </authorList>
    </citation>
    <scope>NUCLEOTIDE SEQUENCE [LARGE SCALE GENOMIC DNA]</scope>
    <source>
        <strain evidence="1 2">BEG34</strain>
    </source>
</reference>
<organism evidence="1 2">
    <name type="scientific">Gigaspora margarita</name>
    <dbReference type="NCBI Taxonomy" id="4874"/>
    <lineage>
        <taxon>Eukaryota</taxon>
        <taxon>Fungi</taxon>
        <taxon>Fungi incertae sedis</taxon>
        <taxon>Mucoromycota</taxon>
        <taxon>Glomeromycotina</taxon>
        <taxon>Glomeromycetes</taxon>
        <taxon>Diversisporales</taxon>
        <taxon>Gigasporaceae</taxon>
        <taxon>Gigaspora</taxon>
    </lineage>
</organism>
<dbReference type="EMBL" id="WTPW01000069">
    <property type="protein sequence ID" value="KAF0552274.1"/>
    <property type="molecule type" value="Genomic_DNA"/>
</dbReference>
<keyword evidence="1" id="KW-0547">Nucleotide-binding</keyword>
<sequence length="98" mass="11001">MKLVIEQEYNKLPLTNLAIIDLLKNINLASSNLMASHKSSTYIQNEICTITIHNSSPLLFITINPANLHSPIVMIYARNKIIPENLSPLNFPKTTEKA</sequence>
<keyword evidence="2" id="KW-1185">Reference proteome</keyword>
<dbReference type="AlphaFoldDB" id="A0A8H4B192"/>
<evidence type="ECO:0000313" key="1">
    <source>
        <dbReference type="EMBL" id="KAF0552274.1"/>
    </source>
</evidence>
<keyword evidence="1" id="KW-0347">Helicase</keyword>
<name>A0A8H4B192_GIGMA</name>